<organism evidence="3 4">
    <name type="scientific">Chitinimonas lacunae</name>
    <dbReference type="NCBI Taxonomy" id="1963018"/>
    <lineage>
        <taxon>Bacteria</taxon>
        <taxon>Pseudomonadati</taxon>
        <taxon>Pseudomonadota</taxon>
        <taxon>Betaproteobacteria</taxon>
        <taxon>Neisseriales</taxon>
        <taxon>Chitinibacteraceae</taxon>
        <taxon>Chitinimonas</taxon>
    </lineage>
</organism>
<feature type="region of interest" description="Disordered" evidence="1">
    <location>
        <begin position="246"/>
        <end position="316"/>
    </location>
</feature>
<evidence type="ECO:0000313" key="4">
    <source>
        <dbReference type="Proteomes" id="UP001595791"/>
    </source>
</evidence>
<gene>
    <name evidence="3" type="ORF">ACFOW7_20490</name>
</gene>
<comment type="caution">
    <text evidence="3">The sequence shown here is derived from an EMBL/GenBank/DDBJ whole genome shotgun (WGS) entry which is preliminary data.</text>
</comment>
<dbReference type="RefSeq" id="WP_378168157.1">
    <property type="nucleotide sequence ID" value="NZ_JBHSBU010000002.1"/>
</dbReference>
<feature type="region of interest" description="Disordered" evidence="1">
    <location>
        <begin position="404"/>
        <end position="438"/>
    </location>
</feature>
<protein>
    <submittedName>
        <fullName evidence="3">HNH/endonuclease VII fold toxin-2 domain-containing protein</fullName>
    </submittedName>
</protein>
<name>A0ABV8MTS5_9NEIS</name>
<feature type="compositionally biased region" description="Polar residues" evidence="1">
    <location>
        <begin position="428"/>
        <end position="438"/>
    </location>
</feature>
<evidence type="ECO:0000313" key="3">
    <source>
        <dbReference type="EMBL" id="MFC4161718.1"/>
    </source>
</evidence>
<proteinExistence type="predicted"/>
<dbReference type="InterPro" id="IPR028917">
    <property type="entry name" value="Tox-GHH2_domain"/>
</dbReference>
<feature type="compositionally biased region" description="Acidic residues" evidence="1">
    <location>
        <begin position="19"/>
        <end position="39"/>
    </location>
</feature>
<feature type="domain" description="Tox-GHH2" evidence="2">
    <location>
        <begin position="303"/>
        <end position="355"/>
    </location>
</feature>
<feature type="compositionally biased region" description="Low complexity" evidence="1">
    <location>
        <begin position="97"/>
        <end position="109"/>
    </location>
</feature>
<accession>A0ABV8MTS5</accession>
<keyword evidence="4" id="KW-1185">Reference proteome</keyword>
<feature type="compositionally biased region" description="Pro residues" evidence="1">
    <location>
        <begin position="280"/>
        <end position="290"/>
    </location>
</feature>
<sequence length="438" mass="46660">MTTSLPTVPSRKRNRAQMELDDPQIDLDDGDEDNSDEVPDAPPVANDANLVLPSVPTRFRRTGNPNTPPVFYLSQAAISDACKETQQDIEDKCNQPDSAAKSKAGADAANVDPKGRLGDLAPNVREKAMALDAEARDKYKYKSKPDNKWVGDHCHGLWFKPSNLGSPTNLSRFVGGLNAMAGELGTAAQAAAGTAAEAAAKDKAARAAQLAGSDRMEDTWAQAMQGLADANPCIKARKCQLMPFSETDGGPKQARSGKGCCPGQTGHHLMPDTMFRSGPAPAPPPDPTPAPSSDGSTPPKKKRRKAKRDDKPKIGCWDNYSEGGAPVICLEGTSNNKENGSHGLMHEKTEQALEQFANMAEMDYHIARDMLAELVNNQFGCAKDCIAAQLDAYYSKAYSCDDPPFQQSKVKPDAGTGGKKPTATTPPNSGGSDNTNMS</sequence>
<evidence type="ECO:0000256" key="1">
    <source>
        <dbReference type="SAM" id="MobiDB-lite"/>
    </source>
</evidence>
<feature type="region of interest" description="Disordered" evidence="1">
    <location>
        <begin position="87"/>
        <end position="119"/>
    </location>
</feature>
<reference evidence="4" key="1">
    <citation type="journal article" date="2019" name="Int. J. Syst. Evol. Microbiol.">
        <title>The Global Catalogue of Microorganisms (GCM) 10K type strain sequencing project: providing services to taxonomists for standard genome sequencing and annotation.</title>
        <authorList>
            <consortium name="The Broad Institute Genomics Platform"/>
            <consortium name="The Broad Institute Genome Sequencing Center for Infectious Disease"/>
            <person name="Wu L."/>
            <person name="Ma J."/>
        </authorList>
    </citation>
    <scope>NUCLEOTIDE SEQUENCE [LARGE SCALE GENOMIC DNA]</scope>
    <source>
        <strain evidence="4">LMG 29894</strain>
    </source>
</reference>
<dbReference type="Proteomes" id="UP001595791">
    <property type="component" value="Unassembled WGS sequence"/>
</dbReference>
<dbReference type="Pfam" id="PF15635">
    <property type="entry name" value="Tox-GHH2"/>
    <property type="match status" value="1"/>
</dbReference>
<evidence type="ECO:0000259" key="2">
    <source>
        <dbReference type="Pfam" id="PF15635"/>
    </source>
</evidence>
<feature type="region of interest" description="Disordered" evidence="1">
    <location>
        <begin position="1"/>
        <end position="50"/>
    </location>
</feature>
<dbReference type="EMBL" id="JBHSBU010000002">
    <property type="protein sequence ID" value="MFC4161718.1"/>
    <property type="molecule type" value="Genomic_DNA"/>
</dbReference>